<organism evidence="2 3">
    <name type="scientific">Streblomastix strix</name>
    <dbReference type="NCBI Taxonomy" id="222440"/>
    <lineage>
        <taxon>Eukaryota</taxon>
        <taxon>Metamonada</taxon>
        <taxon>Preaxostyla</taxon>
        <taxon>Oxymonadida</taxon>
        <taxon>Streblomastigidae</taxon>
        <taxon>Streblomastix</taxon>
    </lineage>
</organism>
<comment type="caution">
    <text evidence="2">The sequence shown here is derived from an EMBL/GenBank/DDBJ whole genome shotgun (WGS) entry which is preliminary data.</text>
</comment>
<evidence type="ECO:0000256" key="1">
    <source>
        <dbReference type="SAM" id="MobiDB-lite"/>
    </source>
</evidence>
<dbReference type="AlphaFoldDB" id="A0A5J4X7G6"/>
<feature type="compositionally biased region" description="Basic and acidic residues" evidence="1">
    <location>
        <begin position="15"/>
        <end position="26"/>
    </location>
</feature>
<feature type="compositionally biased region" description="Acidic residues" evidence="1">
    <location>
        <begin position="1"/>
        <end position="14"/>
    </location>
</feature>
<feature type="compositionally biased region" description="Basic residues" evidence="1">
    <location>
        <begin position="176"/>
        <end position="188"/>
    </location>
</feature>
<sequence>MTDEPEDWELEMQEQDEKKPEKETKPVKNSQKTSSDISPSGVSPSQGKKNLERGISPTAVVDFDPFAPPPQSETEKKKEVVVDLDSFIPNSPAQFEAYAEKLAIKLIQLQKSPHFVSFFKNTCKLAFQSEQQAAQSSSGPTSNKMPKSSLTIEELQDINRHFNIIVNGRIAANKDSKKKKVQQKQSRKKEKDVFGDVDDGDDLDDVLDDIM</sequence>
<dbReference type="InterPro" id="IPR023194">
    <property type="entry name" value="eIF3-like_dom_sf"/>
</dbReference>
<dbReference type="Proteomes" id="UP000324800">
    <property type="component" value="Unassembled WGS sequence"/>
</dbReference>
<dbReference type="EMBL" id="SNRW01000134">
    <property type="protein sequence ID" value="KAA6403147.1"/>
    <property type="molecule type" value="Genomic_DNA"/>
</dbReference>
<accession>A0A5J4X7G6</accession>
<evidence type="ECO:0000313" key="2">
    <source>
        <dbReference type="EMBL" id="KAA6403147.1"/>
    </source>
</evidence>
<protein>
    <submittedName>
        <fullName evidence="2">Uncharacterized protein</fullName>
    </submittedName>
</protein>
<feature type="region of interest" description="Disordered" evidence="1">
    <location>
        <begin position="174"/>
        <end position="211"/>
    </location>
</feature>
<feature type="region of interest" description="Disordered" evidence="1">
    <location>
        <begin position="1"/>
        <end position="78"/>
    </location>
</feature>
<name>A0A5J4X7G6_9EUKA</name>
<reference evidence="2 3" key="1">
    <citation type="submission" date="2019-03" db="EMBL/GenBank/DDBJ databases">
        <title>Single cell metagenomics reveals metabolic interactions within the superorganism composed of flagellate Streblomastix strix and complex community of Bacteroidetes bacteria on its surface.</title>
        <authorList>
            <person name="Treitli S.C."/>
            <person name="Kolisko M."/>
            <person name="Husnik F."/>
            <person name="Keeling P."/>
            <person name="Hampl V."/>
        </authorList>
    </citation>
    <scope>NUCLEOTIDE SEQUENCE [LARGE SCALE GENOMIC DNA]</scope>
    <source>
        <strain evidence="2">ST1C</strain>
    </source>
</reference>
<feature type="compositionally biased region" description="Low complexity" evidence="1">
    <location>
        <begin position="34"/>
        <end position="45"/>
    </location>
</feature>
<proteinExistence type="predicted"/>
<feature type="compositionally biased region" description="Acidic residues" evidence="1">
    <location>
        <begin position="195"/>
        <end position="211"/>
    </location>
</feature>
<dbReference type="Gene3D" id="1.10.246.60">
    <property type="entry name" value="Eukaryotic translation initiation factor 3 like domains"/>
    <property type="match status" value="1"/>
</dbReference>
<evidence type="ECO:0000313" key="3">
    <source>
        <dbReference type="Proteomes" id="UP000324800"/>
    </source>
</evidence>
<gene>
    <name evidence="2" type="ORF">EZS28_001335</name>
</gene>